<organism evidence="2 3">
    <name type="scientific">Streptomyces incanus</name>
    <dbReference type="NCBI Taxonomy" id="887453"/>
    <lineage>
        <taxon>Bacteria</taxon>
        <taxon>Bacillati</taxon>
        <taxon>Actinomycetota</taxon>
        <taxon>Actinomycetes</taxon>
        <taxon>Kitasatosporales</taxon>
        <taxon>Streptomycetaceae</taxon>
        <taxon>Streptomyces</taxon>
    </lineage>
</organism>
<reference evidence="3" key="1">
    <citation type="journal article" date="2019" name="Int. J. Syst. Evol. Microbiol.">
        <title>The Global Catalogue of Microorganisms (GCM) 10K type strain sequencing project: providing services to taxonomists for standard genome sequencing and annotation.</title>
        <authorList>
            <consortium name="The Broad Institute Genomics Platform"/>
            <consortium name="The Broad Institute Genome Sequencing Center for Infectious Disease"/>
            <person name="Wu L."/>
            <person name="Ma J."/>
        </authorList>
    </citation>
    <scope>NUCLEOTIDE SEQUENCE [LARGE SCALE GENOMIC DNA]</scope>
    <source>
        <strain evidence="3">JCM 13852</strain>
    </source>
</reference>
<feature type="region of interest" description="Disordered" evidence="1">
    <location>
        <begin position="188"/>
        <end position="244"/>
    </location>
</feature>
<dbReference type="RefSeq" id="WP_381218155.1">
    <property type="nucleotide sequence ID" value="NZ_JBHSPC010000096.1"/>
</dbReference>
<evidence type="ECO:0000313" key="3">
    <source>
        <dbReference type="Proteomes" id="UP001596183"/>
    </source>
</evidence>
<accession>A0ABW0XW26</accession>
<name>A0ABW0XW26_9ACTN</name>
<evidence type="ECO:0000313" key="2">
    <source>
        <dbReference type="EMBL" id="MFC5673865.1"/>
    </source>
</evidence>
<dbReference type="InterPro" id="IPR036397">
    <property type="entry name" value="RNaseH_sf"/>
</dbReference>
<sequence>MGRRSPLARPPSPTSRGWRGIVIDQVTKAVPGLVVLATDTYVYRKHASISFLATTGHTGLRAHLYPEHLACPRTRVTFSELCPFQWELKNVLATRPGNPVEVRVDSLDAHRYLRAWQNGGTRMPEGYETGLRSRGRTPSLVQLQMCVEYAPNLTFVHEKAHIGNALNKAADSLAKLGLRTVRGIVPPDGIPRLAPCGLPRRSTSTAAPPTEGPSDDHPSRTTPKRPAAASGTARVRGRRAASRS</sequence>
<dbReference type="Gene3D" id="3.30.420.10">
    <property type="entry name" value="Ribonuclease H-like superfamily/Ribonuclease H"/>
    <property type="match status" value="1"/>
</dbReference>
<comment type="caution">
    <text evidence="2">The sequence shown here is derived from an EMBL/GenBank/DDBJ whole genome shotgun (WGS) entry which is preliminary data.</text>
</comment>
<dbReference type="Proteomes" id="UP001596183">
    <property type="component" value="Unassembled WGS sequence"/>
</dbReference>
<protein>
    <recommendedName>
        <fullName evidence="4">RNase H type-1 domain-containing protein</fullName>
    </recommendedName>
</protein>
<keyword evidence="3" id="KW-1185">Reference proteome</keyword>
<dbReference type="SUPFAM" id="SSF53098">
    <property type="entry name" value="Ribonuclease H-like"/>
    <property type="match status" value="1"/>
</dbReference>
<dbReference type="InterPro" id="IPR012337">
    <property type="entry name" value="RNaseH-like_sf"/>
</dbReference>
<dbReference type="EMBL" id="JBHSPC010000096">
    <property type="protein sequence ID" value="MFC5673865.1"/>
    <property type="molecule type" value="Genomic_DNA"/>
</dbReference>
<evidence type="ECO:0008006" key="4">
    <source>
        <dbReference type="Google" id="ProtNLM"/>
    </source>
</evidence>
<feature type="compositionally biased region" description="Basic residues" evidence="1">
    <location>
        <begin position="235"/>
        <end position="244"/>
    </location>
</feature>
<gene>
    <name evidence="2" type="ORF">ACFP2V_28385</name>
</gene>
<proteinExistence type="predicted"/>
<evidence type="ECO:0000256" key="1">
    <source>
        <dbReference type="SAM" id="MobiDB-lite"/>
    </source>
</evidence>